<keyword evidence="1" id="KW-0472">Membrane</keyword>
<organism evidence="2 3">
    <name type="scientific">Papaver nudicaule</name>
    <name type="common">Iceland poppy</name>
    <dbReference type="NCBI Taxonomy" id="74823"/>
    <lineage>
        <taxon>Eukaryota</taxon>
        <taxon>Viridiplantae</taxon>
        <taxon>Streptophyta</taxon>
        <taxon>Embryophyta</taxon>
        <taxon>Tracheophyta</taxon>
        <taxon>Spermatophyta</taxon>
        <taxon>Magnoliopsida</taxon>
        <taxon>Ranunculales</taxon>
        <taxon>Papaveraceae</taxon>
        <taxon>Papaveroideae</taxon>
        <taxon>Papaver</taxon>
    </lineage>
</organism>
<gene>
    <name evidence="2" type="ORF">MKW94_021022</name>
</gene>
<evidence type="ECO:0000313" key="2">
    <source>
        <dbReference type="EMBL" id="MCL7025413.1"/>
    </source>
</evidence>
<dbReference type="PANTHER" id="PTHR24177:SF365">
    <property type="entry name" value="ANKYRIN REPEAT-CONTAINING PROTEIN NPR4-LIKE ISOFORM X1"/>
    <property type="match status" value="1"/>
</dbReference>
<feature type="transmembrane region" description="Helical" evidence="1">
    <location>
        <begin position="49"/>
        <end position="71"/>
    </location>
</feature>
<evidence type="ECO:0000313" key="3">
    <source>
        <dbReference type="Proteomes" id="UP001177140"/>
    </source>
</evidence>
<proteinExistence type="predicted"/>
<keyword evidence="3" id="KW-1185">Reference proteome</keyword>
<dbReference type="Proteomes" id="UP001177140">
    <property type="component" value="Unassembled WGS sequence"/>
</dbReference>
<feature type="non-terminal residue" evidence="2">
    <location>
        <position position="1"/>
    </location>
</feature>
<reference evidence="2" key="1">
    <citation type="submission" date="2022-03" db="EMBL/GenBank/DDBJ databases">
        <title>A functionally conserved STORR gene fusion in Papaver species that diverged 16.8 million years ago.</title>
        <authorList>
            <person name="Catania T."/>
        </authorList>
    </citation>
    <scope>NUCLEOTIDE SEQUENCE</scope>
    <source>
        <strain evidence="2">S-191538</strain>
    </source>
</reference>
<dbReference type="PANTHER" id="PTHR24177">
    <property type="entry name" value="CASKIN"/>
    <property type="match status" value="1"/>
</dbReference>
<protein>
    <submittedName>
        <fullName evidence="2">Uncharacterized protein</fullName>
    </submittedName>
</protein>
<dbReference type="GO" id="GO:0016020">
    <property type="term" value="C:membrane"/>
    <property type="evidence" value="ECO:0007669"/>
    <property type="project" value="TreeGrafter"/>
</dbReference>
<feature type="non-terminal residue" evidence="2">
    <location>
        <position position="208"/>
    </location>
</feature>
<keyword evidence="1" id="KW-0812">Transmembrane</keyword>
<keyword evidence="1" id="KW-1133">Transmembrane helix</keyword>
<name>A0AA41V5I4_PAPNU</name>
<sequence>VALYLVKEHTHLAIAQDAKDCAMLDVLAQKYSDFPKIHTKQFHQMCPHYISLMVFLDSRLVVLLIMVWVFLEKLVHVQALELLKSICSEITKIPNKSDILKFLGASILRNGAKFGVIELVTECIQTYPDQIWLLNTGREIFRTVVEHRKGKIFSIMFGMHPEKRLMACWRVEYGSNILHLAAKLPRPDVLNVVAGPALQMQREIQWFK</sequence>
<dbReference type="EMBL" id="JAJJMA010045019">
    <property type="protein sequence ID" value="MCL7025413.1"/>
    <property type="molecule type" value="Genomic_DNA"/>
</dbReference>
<dbReference type="AlphaFoldDB" id="A0AA41V5I4"/>
<accession>A0AA41V5I4</accession>
<evidence type="ECO:0000256" key="1">
    <source>
        <dbReference type="SAM" id="Phobius"/>
    </source>
</evidence>
<comment type="caution">
    <text evidence="2">The sequence shown here is derived from an EMBL/GenBank/DDBJ whole genome shotgun (WGS) entry which is preliminary data.</text>
</comment>